<organism evidence="1">
    <name type="scientific">bioreactor metagenome</name>
    <dbReference type="NCBI Taxonomy" id="1076179"/>
    <lineage>
        <taxon>unclassified sequences</taxon>
        <taxon>metagenomes</taxon>
        <taxon>ecological metagenomes</taxon>
    </lineage>
</organism>
<evidence type="ECO:0000313" key="1">
    <source>
        <dbReference type="EMBL" id="MPM73988.1"/>
    </source>
</evidence>
<accession>A0A645CAQ9</accession>
<protein>
    <submittedName>
        <fullName evidence="1">Uncharacterized protein</fullName>
    </submittedName>
</protein>
<gene>
    <name evidence="1" type="ORF">SDC9_120973</name>
</gene>
<reference evidence="1" key="1">
    <citation type="submission" date="2019-08" db="EMBL/GenBank/DDBJ databases">
        <authorList>
            <person name="Kucharzyk K."/>
            <person name="Murdoch R.W."/>
            <person name="Higgins S."/>
            <person name="Loffler F."/>
        </authorList>
    </citation>
    <scope>NUCLEOTIDE SEQUENCE</scope>
</reference>
<sequence>MNQGQEKFYEFILERVQEDKVEEARLLLAENFKKQSEGNFTQEDALKFIPKMISYLKPEMVDEVQGIMKQFAANIPH</sequence>
<comment type="caution">
    <text evidence="1">The sequence shown here is derived from an EMBL/GenBank/DDBJ whole genome shotgun (WGS) entry which is preliminary data.</text>
</comment>
<dbReference type="AlphaFoldDB" id="A0A645CAQ9"/>
<dbReference type="EMBL" id="VSSQ01025686">
    <property type="protein sequence ID" value="MPM73988.1"/>
    <property type="molecule type" value="Genomic_DNA"/>
</dbReference>
<name>A0A645CAQ9_9ZZZZ</name>
<proteinExistence type="predicted"/>